<proteinExistence type="predicted"/>
<protein>
    <submittedName>
        <fullName evidence="2">Uncharacterized protein</fullName>
    </submittedName>
</protein>
<organism evidence="2 3">
    <name type="scientific">Silurus meridionalis</name>
    <name type="common">Southern catfish</name>
    <name type="synonym">Silurus soldatovi meridionalis</name>
    <dbReference type="NCBI Taxonomy" id="175797"/>
    <lineage>
        <taxon>Eukaryota</taxon>
        <taxon>Metazoa</taxon>
        <taxon>Chordata</taxon>
        <taxon>Craniata</taxon>
        <taxon>Vertebrata</taxon>
        <taxon>Euteleostomi</taxon>
        <taxon>Actinopterygii</taxon>
        <taxon>Neopterygii</taxon>
        <taxon>Teleostei</taxon>
        <taxon>Ostariophysi</taxon>
        <taxon>Siluriformes</taxon>
        <taxon>Siluridae</taxon>
        <taxon>Silurus</taxon>
    </lineage>
</organism>
<dbReference type="Proteomes" id="UP000606274">
    <property type="component" value="Unassembled WGS sequence"/>
</dbReference>
<gene>
    <name evidence="2" type="ORF">HF521_014912</name>
</gene>
<keyword evidence="3" id="KW-1185">Reference proteome</keyword>
<evidence type="ECO:0000313" key="2">
    <source>
        <dbReference type="EMBL" id="KAF7687684.1"/>
    </source>
</evidence>
<name>A0A8T0A7K5_SILME</name>
<reference evidence="2" key="1">
    <citation type="submission" date="2020-08" db="EMBL/GenBank/DDBJ databases">
        <title>Chromosome-level assembly of Southern catfish (Silurus meridionalis) provides insights into visual adaptation to the nocturnal and benthic lifestyles.</title>
        <authorList>
            <person name="Zhang Y."/>
            <person name="Wang D."/>
            <person name="Peng Z."/>
        </authorList>
    </citation>
    <scope>NUCLEOTIDE SEQUENCE</scope>
    <source>
        <strain evidence="2">SWU-2019-XX</strain>
        <tissue evidence="2">Muscle</tissue>
    </source>
</reference>
<feature type="region of interest" description="Disordered" evidence="1">
    <location>
        <begin position="86"/>
        <end position="124"/>
    </location>
</feature>
<comment type="caution">
    <text evidence="2">The sequence shown here is derived from an EMBL/GenBank/DDBJ whole genome shotgun (WGS) entry which is preliminary data.</text>
</comment>
<accession>A0A8T0A7K5</accession>
<feature type="non-terminal residue" evidence="2">
    <location>
        <position position="1"/>
    </location>
</feature>
<sequence>FLQGGTLQLFPSAVRTGNSNVTNTQKIIGLKVFVPNLHFQRRPLNAVNKEARVPGGIVRSFNDLGFADALPTARHLDIRVGTVACGVSGQSDSTETPQTKRYGGHHMRRRDQYEKGHEVKRRHH</sequence>
<dbReference type="AlphaFoldDB" id="A0A8T0A7K5"/>
<feature type="non-terminal residue" evidence="2">
    <location>
        <position position="124"/>
    </location>
</feature>
<dbReference type="EMBL" id="JABFDY010000027">
    <property type="protein sequence ID" value="KAF7687684.1"/>
    <property type="molecule type" value="Genomic_DNA"/>
</dbReference>
<feature type="compositionally biased region" description="Polar residues" evidence="1">
    <location>
        <begin position="88"/>
        <end position="99"/>
    </location>
</feature>
<evidence type="ECO:0000313" key="3">
    <source>
        <dbReference type="Proteomes" id="UP000606274"/>
    </source>
</evidence>
<evidence type="ECO:0000256" key="1">
    <source>
        <dbReference type="SAM" id="MobiDB-lite"/>
    </source>
</evidence>